<dbReference type="EMBL" id="AZAC01000056">
    <property type="protein sequence ID" value="KIX11493.1"/>
    <property type="molecule type" value="Genomic_DNA"/>
</dbReference>
<name>A0A0D2HLP3_9BACT</name>
<keyword evidence="2" id="KW-1185">Reference proteome</keyword>
<gene>
    <name evidence="1" type="ORF">X474_23465</name>
</gene>
<comment type="caution">
    <text evidence="1">The sequence shown here is derived from an EMBL/GenBank/DDBJ whole genome shotgun (WGS) entry which is preliminary data.</text>
</comment>
<organism evidence="1 2">
    <name type="scientific">Dethiosulfatarculus sandiegensis</name>
    <dbReference type="NCBI Taxonomy" id="1429043"/>
    <lineage>
        <taxon>Bacteria</taxon>
        <taxon>Pseudomonadati</taxon>
        <taxon>Thermodesulfobacteriota</taxon>
        <taxon>Desulfarculia</taxon>
        <taxon>Desulfarculales</taxon>
        <taxon>Desulfarculaceae</taxon>
        <taxon>Dethiosulfatarculus</taxon>
    </lineage>
</organism>
<dbReference type="InParanoid" id="A0A0D2HLP3"/>
<reference evidence="1 2" key="1">
    <citation type="submission" date="2013-11" db="EMBL/GenBank/DDBJ databases">
        <title>Metagenomic analysis of a methanogenic consortium involved in long chain n-alkane degradation.</title>
        <authorList>
            <person name="Davidova I.A."/>
            <person name="Callaghan A.V."/>
            <person name="Wawrik B."/>
            <person name="Pruitt S."/>
            <person name="Marks C."/>
            <person name="Duncan K.E."/>
            <person name="Suflita J.M."/>
        </authorList>
    </citation>
    <scope>NUCLEOTIDE SEQUENCE [LARGE SCALE GENOMIC DNA]</scope>
    <source>
        <strain evidence="1 2">SPR</strain>
    </source>
</reference>
<accession>A0A0D2HLP3</accession>
<protein>
    <submittedName>
        <fullName evidence="1">Uncharacterized protein</fullName>
    </submittedName>
</protein>
<proteinExistence type="predicted"/>
<evidence type="ECO:0000313" key="1">
    <source>
        <dbReference type="EMBL" id="KIX11493.1"/>
    </source>
</evidence>
<dbReference type="AlphaFoldDB" id="A0A0D2HLP3"/>
<sequence>MKFLRMLCFRKGKPGLGMGIKNINFMQLYFLKTILRIKNEKTKKTLITRSPGKPF</sequence>
<dbReference type="Proteomes" id="UP000032233">
    <property type="component" value="Unassembled WGS sequence"/>
</dbReference>
<evidence type="ECO:0000313" key="2">
    <source>
        <dbReference type="Proteomes" id="UP000032233"/>
    </source>
</evidence>